<protein>
    <submittedName>
        <fullName evidence="1">Polyprotein</fullName>
    </submittedName>
</protein>
<organism evidence="1">
    <name type="scientific">Endornavirus-like virus</name>
    <dbReference type="NCBI Taxonomy" id="1906952"/>
    <lineage>
        <taxon>Viruses</taxon>
        <taxon>Riboviria</taxon>
        <taxon>Orthornavirae</taxon>
        <taxon>Kitrinoviricota</taxon>
        <taxon>Alsuviricetes</taxon>
        <taxon>Martellivirales</taxon>
        <taxon>Endornaviridae</taxon>
    </lineage>
</organism>
<feature type="non-terminal residue" evidence="1">
    <location>
        <position position="200"/>
    </location>
</feature>
<evidence type="ECO:0000313" key="1">
    <source>
        <dbReference type="EMBL" id="AOV81701.1"/>
    </source>
</evidence>
<feature type="non-terminal residue" evidence="1">
    <location>
        <position position="1"/>
    </location>
</feature>
<sequence>TWGESCGPQDREYLGSVLNYYSARELNLPIGETRLALNEQNRAGLIAEGKYSLIGSYEQFVARLFSMIEDAKSHGTYRGRGDYAVEDVDMMTYTDNPGINQTSLTNEFGTNDIYLPYIPLLSNSTIDERIMPDHEFTPLDVINMYEDNDLYDLVRVVAPGSEPFRKPVRSYEHALRIVHTVKVLMKQYPIRSRPVLTKLV</sequence>
<accession>A0A1D8MBR3</accession>
<reference evidence="1" key="1">
    <citation type="journal article" date="2016" name="Virology">
        <title>Novel Endorna-like viruses, including three with two open reading frames, challenge the membership criteria and taxonomy of the Endornaviridae.</title>
        <authorList>
            <person name="Ong J.W."/>
            <person name="Li H."/>
            <person name="Sivasithamparam K."/>
            <person name="Dixon K.W."/>
            <person name="Jones M.G."/>
            <person name="Wylie S.J."/>
        </authorList>
    </citation>
    <scope>NUCLEOTIDE SEQUENCE</scope>
    <source>
        <strain evidence="1">Murdoch-22</strain>
    </source>
</reference>
<dbReference type="EMBL" id="KX355162">
    <property type="protein sequence ID" value="AOV81701.1"/>
    <property type="molecule type" value="Genomic_RNA"/>
</dbReference>
<reference evidence="1" key="2">
    <citation type="submission" date="2016-05" db="EMBL/GenBank/DDBJ databases">
        <authorList>
            <person name="Lavstsen T."/>
            <person name="Jespersen J.S."/>
        </authorList>
    </citation>
    <scope>NUCLEOTIDE SEQUENCE</scope>
    <source>
        <strain evidence="1">Murdoch-22</strain>
    </source>
</reference>
<name>A0A1D8MBR3_9VIRU</name>
<proteinExistence type="predicted"/>